<sequence>MDLEEDLQKMGYAPAIGMRENFASTREKPRDLFEETKDTTAKLSQERQPFKYVIQQLNRHLAESQGEQAKPRAEIGLLQKRNTTYLDFLKRDIPQRETLLAAFRGVQERGCLTADDIHAVAAWQANPLDTYPEQRRINGSSHREWSEWFCGAVKTRATATGCGGGRTSSDCHSIGESTKITTESLGSTATRGSLPSNKRRRGGSEAGDERDNSPFASQRTRIDLNRRCSRGRGLKF</sequence>
<name>A0A8H6FYA7_9LECA</name>
<feature type="compositionally biased region" description="Basic residues" evidence="1">
    <location>
        <begin position="227"/>
        <end position="236"/>
    </location>
</feature>
<keyword evidence="3" id="KW-1185">Reference proteome</keyword>
<gene>
    <name evidence="2" type="ORF">HO173_004836</name>
</gene>
<evidence type="ECO:0000313" key="2">
    <source>
        <dbReference type="EMBL" id="KAF6236957.1"/>
    </source>
</evidence>
<proteinExistence type="predicted"/>
<evidence type="ECO:0000256" key="1">
    <source>
        <dbReference type="SAM" id="MobiDB-lite"/>
    </source>
</evidence>
<comment type="caution">
    <text evidence="2">The sequence shown here is derived from an EMBL/GenBank/DDBJ whole genome shotgun (WGS) entry which is preliminary data.</text>
</comment>
<feature type="compositionally biased region" description="Polar residues" evidence="1">
    <location>
        <begin position="182"/>
        <end position="196"/>
    </location>
</feature>
<organism evidence="2 3">
    <name type="scientific">Letharia columbiana</name>
    <dbReference type="NCBI Taxonomy" id="112416"/>
    <lineage>
        <taxon>Eukaryota</taxon>
        <taxon>Fungi</taxon>
        <taxon>Dikarya</taxon>
        <taxon>Ascomycota</taxon>
        <taxon>Pezizomycotina</taxon>
        <taxon>Lecanoromycetes</taxon>
        <taxon>OSLEUM clade</taxon>
        <taxon>Lecanoromycetidae</taxon>
        <taxon>Lecanorales</taxon>
        <taxon>Lecanorineae</taxon>
        <taxon>Parmeliaceae</taxon>
        <taxon>Letharia</taxon>
    </lineage>
</organism>
<evidence type="ECO:0000313" key="3">
    <source>
        <dbReference type="Proteomes" id="UP000578531"/>
    </source>
</evidence>
<dbReference type="Proteomes" id="UP000578531">
    <property type="component" value="Unassembled WGS sequence"/>
</dbReference>
<dbReference type="EMBL" id="JACCJC010000016">
    <property type="protein sequence ID" value="KAF6236957.1"/>
    <property type="molecule type" value="Genomic_DNA"/>
</dbReference>
<feature type="region of interest" description="Disordered" evidence="1">
    <location>
        <begin position="182"/>
        <end position="236"/>
    </location>
</feature>
<accession>A0A8H6FYA7</accession>
<protein>
    <submittedName>
        <fullName evidence="2">Uncharacterized protein</fullName>
    </submittedName>
</protein>
<dbReference type="AlphaFoldDB" id="A0A8H6FYA7"/>
<reference evidence="2 3" key="1">
    <citation type="journal article" date="2020" name="Genomics">
        <title>Complete, high-quality genomes from long-read metagenomic sequencing of two wolf lichen thalli reveals enigmatic genome architecture.</title>
        <authorList>
            <person name="McKenzie S.K."/>
            <person name="Walston R.F."/>
            <person name="Allen J.L."/>
        </authorList>
    </citation>
    <scope>NUCLEOTIDE SEQUENCE [LARGE SCALE GENOMIC DNA]</scope>
    <source>
        <strain evidence="2">WasteWater2</strain>
    </source>
</reference>
<dbReference type="GeneID" id="59286500"/>
<dbReference type="RefSeq" id="XP_037166289.1">
    <property type="nucleotide sequence ID" value="XM_037306754.1"/>
</dbReference>